<dbReference type="InterPro" id="IPR036365">
    <property type="entry name" value="PGBD-like_sf"/>
</dbReference>
<comment type="caution">
    <text evidence="21">The sequence shown here is derived from an EMBL/GenBank/DDBJ whole genome shotgun (WGS) entry which is preliminary data.</text>
</comment>
<feature type="binding site" evidence="14">
    <location>
        <position position="245"/>
    </location>
    <ligand>
        <name>Ca(2+)</name>
        <dbReference type="ChEBI" id="CHEBI:29108"/>
        <label>3</label>
    </ligand>
</feature>
<dbReference type="SUPFAM" id="SSF55486">
    <property type="entry name" value="Metalloproteases ('zincins'), catalytic domain"/>
    <property type="match status" value="1"/>
</dbReference>
<dbReference type="FunFam" id="2.110.10.10:FF:000007">
    <property type="entry name" value="stromelysin-3 isoform X2"/>
    <property type="match status" value="1"/>
</dbReference>
<feature type="binding site" evidence="14">
    <location>
        <position position="242"/>
    </location>
    <ligand>
        <name>Ca(2+)</name>
        <dbReference type="ChEBI" id="CHEBI:29108"/>
        <label>3</label>
    </ligand>
</feature>
<evidence type="ECO:0000256" key="8">
    <source>
        <dbReference type="ARBA" id="ARBA00022837"/>
    </source>
</evidence>
<protein>
    <recommendedName>
        <fullName evidence="20">Peptidase metallopeptidase domain-containing protein</fullName>
    </recommendedName>
</protein>
<feature type="binding site" evidence="14">
    <location>
        <position position="222"/>
    </location>
    <ligand>
        <name>Ca(2+)</name>
        <dbReference type="ChEBI" id="CHEBI:29108"/>
        <label>3</label>
    </ligand>
</feature>
<feature type="binding site" evidence="14">
    <location>
        <position position="221"/>
    </location>
    <ligand>
        <name>Ca(2+)</name>
        <dbReference type="ChEBI" id="CHEBI:29108"/>
        <label>3</label>
    </ligand>
</feature>
<evidence type="ECO:0000256" key="9">
    <source>
        <dbReference type="ARBA" id="ARBA00023049"/>
    </source>
</evidence>
<feature type="domain" description="Peptidase metallopeptidase" evidence="20">
    <location>
        <begin position="149"/>
        <end position="308"/>
    </location>
</feature>
<comment type="similarity">
    <text evidence="1">Belongs to the peptidase M10A family.</text>
</comment>
<keyword evidence="2" id="KW-0645">Protease</keyword>
<feature type="binding site" evidence="14">
    <location>
        <position position="240"/>
    </location>
    <ligand>
        <name>Zn(2+)</name>
        <dbReference type="ChEBI" id="CHEBI:29105"/>
        <label>1</label>
    </ligand>
</feature>
<dbReference type="InterPro" id="IPR018487">
    <property type="entry name" value="Hemopexin-like_repeat"/>
</dbReference>
<feature type="binding site" evidence="14">
    <location>
        <position position="236"/>
    </location>
    <ligand>
        <name>Ca(2+)</name>
        <dbReference type="ChEBI" id="CHEBI:29108"/>
        <label>2</label>
    </ligand>
</feature>
<dbReference type="CDD" id="cd00094">
    <property type="entry name" value="HX"/>
    <property type="match status" value="1"/>
</dbReference>
<feature type="binding site" evidence="13">
    <location>
        <position position="267"/>
    </location>
    <ligand>
        <name>Zn(2+)</name>
        <dbReference type="ChEBI" id="CHEBI:29105"/>
        <label>2</label>
        <note>catalytic</note>
    </ligand>
</feature>
<dbReference type="InterPro" id="IPR018486">
    <property type="entry name" value="Hemopexin_CS"/>
</dbReference>
<dbReference type="SMART" id="SM00120">
    <property type="entry name" value="HX"/>
    <property type="match status" value="4"/>
</dbReference>
<feature type="binding site" evidence="14">
    <location>
        <position position="245"/>
    </location>
    <ligand>
        <name>Ca(2+)</name>
        <dbReference type="ChEBI" id="CHEBI:29108"/>
        <label>1</label>
    </ligand>
</feature>
<evidence type="ECO:0000256" key="6">
    <source>
        <dbReference type="ARBA" id="ARBA00022801"/>
    </source>
</evidence>
<feature type="binding site" evidence="14">
    <location>
        <position position="229"/>
    </location>
    <ligand>
        <name>Zn(2+)</name>
        <dbReference type="ChEBI" id="CHEBI:29105"/>
        <label>1</label>
    </ligand>
</feature>
<keyword evidence="4" id="KW-0732">Signal</keyword>
<dbReference type="OMA" id="DAEQWTI"/>
<dbReference type="GO" id="GO:0030198">
    <property type="term" value="P:extracellular matrix organization"/>
    <property type="evidence" value="ECO:0007669"/>
    <property type="project" value="TreeGrafter"/>
</dbReference>
<dbReference type="InterPro" id="IPR000585">
    <property type="entry name" value="Hemopexin-like_dom"/>
</dbReference>
<keyword evidence="6" id="KW-0378">Hydrolase</keyword>
<organism evidence="21 22">
    <name type="scientific">Blomia tropicalis</name>
    <name type="common">Mite</name>
    <dbReference type="NCBI Taxonomy" id="40697"/>
    <lineage>
        <taxon>Eukaryota</taxon>
        <taxon>Metazoa</taxon>
        <taxon>Ecdysozoa</taxon>
        <taxon>Arthropoda</taxon>
        <taxon>Chelicerata</taxon>
        <taxon>Arachnida</taxon>
        <taxon>Acari</taxon>
        <taxon>Acariformes</taxon>
        <taxon>Sarcoptiformes</taxon>
        <taxon>Astigmata</taxon>
        <taxon>Glycyphagoidea</taxon>
        <taxon>Echimyopodidae</taxon>
        <taxon>Blomia</taxon>
    </lineage>
</organism>
<feature type="binding site" evidence="13">
    <location>
        <position position="273"/>
    </location>
    <ligand>
        <name>Zn(2+)</name>
        <dbReference type="ChEBI" id="CHEBI:29105"/>
        <label>2</label>
        <note>catalytic</note>
    </ligand>
</feature>
<evidence type="ECO:0000313" key="22">
    <source>
        <dbReference type="Proteomes" id="UP001142055"/>
    </source>
</evidence>
<dbReference type="Pfam" id="PF01471">
    <property type="entry name" value="PG_binding_1"/>
    <property type="match status" value="1"/>
</dbReference>
<dbReference type="EMBL" id="JAPWDV010000001">
    <property type="protein sequence ID" value="KAJ6224213.1"/>
    <property type="molecule type" value="Genomic_DNA"/>
</dbReference>
<feature type="modified residue" description="Phosphotyrosine; by PKDCC" evidence="15">
    <location>
        <position position="417"/>
    </location>
</feature>
<evidence type="ECO:0000256" key="13">
    <source>
        <dbReference type="PIRSR" id="PIRSR001191-2"/>
    </source>
</evidence>
<evidence type="ECO:0000256" key="4">
    <source>
        <dbReference type="ARBA" id="ARBA00022729"/>
    </source>
</evidence>
<feature type="binding site" evidence="14">
    <location>
        <position position="281"/>
    </location>
    <ligand>
        <name>Zn(2+)</name>
        <dbReference type="ChEBI" id="CHEBI:29105"/>
        <label>2</label>
        <note>catalytic</note>
    </ligand>
</feature>
<name>A0A9Q0RQ74_BLOTA</name>
<dbReference type="SMART" id="SM00235">
    <property type="entry name" value="ZnMc"/>
    <property type="match status" value="1"/>
</dbReference>
<evidence type="ECO:0000256" key="15">
    <source>
        <dbReference type="PIRSR" id="PIRSR621190-4"/>
    </source>
</evidence>
<feature type="short sequence motif" description="Cysteine switch" evidence="16">
    <location>
        <begin position="126"/>
        <end position="134"/>
    </location>
</feature>
<keyword evidence="22" id="KW-1185">Reference proteome</keyword>
<evidence type="ECO:0000256" key="14">
    <source>
        <dbReference type="PIRSR" id="PIRSR621190-2"/>
    </source>
</evidence>
<keyword evidence="10" id="KW-0865">Zymogen</keyword>
<dbReference type="InterPro" id="IPR021190">
    <property type="entry name" value="Pept_M10A"/>
</dbReference>
<reference evidence="21" key="1">
    <citation type="submission" date="2022-12" db="EMBL/GenBank/DDBJ databases">
        <title>Genome assemblies of Blomia tropicalis.</title>
        <authorList>
            <person name="Cui Y."/>
        </authorList>
    </citation>
    <scope>NUCLEOTIDE SEQUENCE</scope>
    <source>
        <tissue evidence="21">Adult mites</tissue>
    </source>
</reference>
<feature type="binding site" evidence="13">
    <location>
        <position position="263"/>
    </location>
    <ligand>
        <name>Zn(2+)</name>
        <dbReference type="ChEBI" id="CHEBI:29105"/>
        <label>2</label>
        <note>catalytic</note>
    </ligand>
</feature>
<dbReference type="SUPFAM" id="SSF47090">
    <property type="entry name" value="PGBD-like"/>
    <property type="match status" value="1"/>
</dbReference>
<dbReference type="Pfam" id="PF00045">
    <property type="entry name" value="Hemopexin"/>
    <property type="match status" value="4"/>
</dbReference>
<dbReference type="PROSITE" id="PS00024">
    <property type="entry name" value="HEMOPEXIN"/>
    <property type="match status" value="1"/>
</dbReference>
<dbReference type="InterPro" id="IPR001818">
    <property type="entry name" value="Pept_M10_metallopeptidase"/>
</dbReference>
<dbReference type="PANTHER" id="PTHR10201:SF291">
    <property type="entry name" value="MATRIX METALLOPROTEINASE 1, ISOFORM C-RELATED"/>
    <property type="match status" value="1"/>
</dbReference>
<evidence type="ECO:0000256" key="17">
    <source>
        <dbReference type="PROSITE-ProRule" id="PRU01011"/>
    </source>
</evidence>
<evidence type="ECO:0000256" key="5">
    <source>
        <dbReference type="ARBA" id="ARBA00022737"/>
    </source>
</evidence>
<accession>A0A9Q0RQ74</accession>
<comment type="cofactor">
    <cofactor evidence="14">
        <name>Ca(2+)</name>
        <dbReference type="ChEBI" id="CHEBI:29108"/>
    </cofactor>
    <text evidence="14">Can bind about 5 Ca(2+) ions per subunit.</text>
</comment>
<dbReference type="GO" id="GO:0005615">
    <property type="term" value="C:extracellular space"/>
    <property type="evidence" value="ECO:0007669"/>
    <property type="project" value="TreeGrafter"/>
</dbReference>
<dbReference type="SUPFAM" id="SSF50923">
    <property type="entry name" value="Hemopexin-like domain"/>
    <property type="match status" value="1"/>
</dbReference>
<evidence type="ECO:0000259" key="20">
    <source>
        <dbReference type="SMART" id="SM00235"/>
    </source>
</evidence>
<dbReference type="PIRSF" id="PIRSF001191">
    <property type="entry name" value="Peptidase_M10A_matrix"/>
    <property type="match status" value="1"/>
</dbReference>
<dbReference type="GO" id="GO:0006508">
    <property type="term" value="P:proteolysis"/>
    <property type="evidence" value="ECO:0007669"/>
    <property type="project" value="UniProtKB-KW"/>
</dbReference>
<dbReference type="Gene3D" id="3.40.390.10">
    <property type="entry name" value="Collagenase (Catalytic Domain)"/>
    <property type="match status" value="1"/>
</dbReference>
<feature type="binding site" evidence="14">
    <location>
        <position position="238"/>
    </location>
    <ligand>
        <name>Ca(2+)</name>
        <dbReference type="ChEBI" id="CHEBI:29108"/>
        <label>2</label>
    </ligand>
</feature>
<sequence length="634" mass="72349">MNNRKRIYDDDYDDDEMPNRRFHWTVVTLSQLSLMIVFIIVSSISITFVHTAPLKTRQRTRRFIGSDVGALHYLQRFGYMNESTDAAQNLISENTYLFALAEFQRFAGLNETGLLDEDTMHMMNAPRCGNKDKVGHGEEARRRKRYALQGSKWRRTDLTYRISQYPSKLNLKRSDVDREIARAFQVWSDVTPLNFIVKKDGRVHIDIRFVTGEHGDGDPFDGPGSTLAHAYFPQYGGDAHFDNEEHWTVASYSGTNIFQVAAHELGHSLGLGHSSVRDSLMAPYYQKYKPKFKLHQDDVLAIQALYGVKEDETNDPSPTPKSSEPDPSADGPDLCQDSSVDTVTRISDGSTYVFKGNYYWRVEANGIADGYPKRISTDWDGLPGNLDAALTWADGKTFFFKGNKYWRFKNMRMDKGYPKAISTGFAGIPDNVDAAFVWGGNGKTYFFKGNEYWRFDSKNEPPVSKQYPKPIKNWVGLPNRIDAAFRWDNGMSYFFKGTTYYRFNDIDFEVDTKAKPSFPRQTAQWWFDCQAASRKLRRKPTSKASSLVADHFRSIFTGNGDNDIPIASASRMEASNGDLQPEWRMHGRPDGADIDPTTFIDHLTSNSTDLNHRKLSIVILSSFILFILNMITYI</sequence>
<dbReference type="Proteomes" id="UP001142055">
    <property type="component" value="Chromosome 1"/>
</dbReference>
<dbReference type="PANTHER" id="PTHR10201">
    <property type="entry name" value="MATRIX METALLOPROTEINASE"/>
    <property type="match status" value="1"/>
</dbReference>
<dbReference type="InterPro" id="IPR002477">
    <property type="entry name" value="Peptidoglycan-bd-like"/>
</dbReference>
<evidence type="ECO:0000256" key="12">
    <source>
        <dbReference type="PIRSR" id="PIRSR001191-1"/>
    </source>
</evidence>
<keyword evidence="19" id="KW-0812">Transmembrane</keyword>
<dbReference type="GO" id="GO:0030574">
    <property type="term" value="P:collagen catabolic process"/>
    <property type="evidence" value="ECO:0007669"/>
    <property type="project" value="TreeGrafter"/>
</dbReference>
<keyword evidence="19" id="KW-0472">Membrane</keyword>
<proteinExistence type="inferred from homology"/>
<dbReference type="GO" id="GO:0008270">
    <property type="term" value="F:zinc ion binding"/>
    <property type="evidence" value="ECO:0007669"/>
    <property type="project" value="InterPro"/>
</dbReference>
<dbReference type="InterPro" id="IPR036375">
    <property type="entry name" value="Hemopexin-like_dom_sf"/>
</dbReference>
<dbReference type="GO" id="GO:0031012">
    <property type="term" value="C:extracellular matrix"/>
    <property type="evidence" value="ECO:0007669"/>
    <property type="project" value="InterPro"/>
</dbReference>
<feature type="binding site" evidence="14">
    <location>
        <position position="341"/>
    </location>
    <ligand>
        <name>Ca(2+)</name>
        <dbReference type="ChEBI" id="CHEBI:29108"/>
        <label>4</label>
    </ligand>
</feature>
<evidence type="ECO:0000313" key="21">
    <source>
        <dbReference type="EMBL" id="KAJ6224213.1"/>
    </source>
</evidence>
<dbReference type="Pfam" id="PF00413">
    <property type="entry name" value="Peptidase_M10"/>
    <property type="match status" value="1"/>
</dbReference>
<comment type="cofactor">
    <cofactor evidence="14">
        <name>Zn(2+)</name>
        <dbReference type="ChEBI" id="CHEBI:29105"/>
    </cofactor>
    <text evidence="14">Binds 2 Zn(2+) ions per subunit.</text>
</comment>
<dbReference type="AlphaFoldDB" id="A0A9Q0RQ74"/>
<feature type="binding site" evidence="14">
    <location>
        <position position="389"/>
    </location>
    <ligand>
        <name>Ca(2+)</name>
        <dbReference type="ChEBI" id="CHEBI:29108"/>
        <label>5</label>
    </ligand>
</feature>
<keyword evidence="11" id="KW-1015">Disulfide bond</keyword>
<evidence type="ECO:0000256" key="3">
    <source>
        <dbReference type="ARBA" id="ARBA00022723"/>
    </source>
</evidence>
<evidence type="ECO:0000256" key="7">
    <source>
        <dbReference type="ARBA" id="ARBA00022833"/>
    </source>
</evidence>
<feature type="region of interest" description="Disordered" evidence="18">
    <location>
        <begin position="309"/>
        <end position="339"/>
    </location>
</feature>
<dbReference type="Gene3D" id="2.110.10.10">
    <property type="entry name" value="Hemopexin-like domain"/>
    <property type="match status" value="1"/>
</dbReference>
<feature type="repeat" description="Hemopexin" evidence="17">
    <location>
        <begin position="337"/>
        <end position="382"/>
    </location>
</feature>
<feature type="binding site" evidence="14">
    <location>
        <position position="214"/>
    </location>
    <ligand>
        <name>Zn(2+)</name>
        <dbReference type="ChEBI" id="CHEBI:29105"/>
        <label>1</label>
    </ligand>
</feature>
<feature type="binding site" evidence="14">
    <location>
        <position position="482"/>
    </location>
    <ligand>
        <name>Ca(2+)</name>
        <dbReference type="ChEBI" id="CHEBI:29108"/>
        <label>4</label>
    </ligand>
</feature>
<feature type="repeat" description="Hemopexin" evidence="17">
    <location>
        <begin position="429"/>
        <end position="478"/>
    </location>
</feature>
<evidence type="ECO:0000256" key="18">
    <source>
        <dbReference type="SAM" id="MobiDB-lite"/>
    </source>
</evidence>
<feature type="binding site" evidence="14">
    <location>
        <position position="435"/>
    </location>
    <ligand>
        <name>Ca(2+)</name>
        <dbReference type="ChEBI" id="CHEBI:29108"/>
        <label>5</label>
    </ligand>
</feature>
<keyword evidence="19" id="KW-1133">Transmembrane helix</keyword>
<dbReference type="PRINTS" id="PR00138">
    <property type="entry name" value="MATRIXIN"/>
</dbReference>
<keyword evidence="9" id="KW-0482">Metalloprotease</keyword>
<evidence type="ECO:0000256" key="16">
    <source>
        <dbReference type="PIRSR" id="PIRSR621190-5"/>
    </source>
</evidence>
<dbReference type="GO" id="GO:0004222">
    <property type="term" value="F:metalloendopeptidase activity"/>
    <property type="evidence" value="ECO:0007669"/>
    <property type="project" value="InterPro"/>
</dbReference>
<evidence type="ECO:0000256" key="1">
    <source>
        <dbReference type="ARBA" id="ARBA00010370"/>
    </source>
</evidence>
<gene>
    <name evidence="21" type="ORF">RDWZM_002758</name>
</gene>
<keyword evidence="7 13" id="KW-0862">Zinc</keyword>
<feature type="transmembrane region" description="Helical" evidence="19">
    <location>
        <begin position="32"/>
        <end position="52"/>
    </location>
</feature>
<feature type="binding site" evidence="14">
    <location>
        <position position="216"/>
    </location>
    <ligand>
        <name>Zn(2+)</name>
        <dbReference type="ChEBI" id="CHEBI:29105"/>
        <label>1</label>
    </ligand>
</feature>
<feature type="binding site" description="in inhibited form" evidence="14">
    <location>
        <position position="128"/>
    </location>
    <ligand>
        <name>Zn(2+)</name>
        <dbReference type="ChEBI" id="CHEBI:29105"/>
        <label>2</label>
        <note>catalytic</note>
    </ligand>
</feature>
<evidence type="ECO:0000256" key="10">
    <source>
        <dbReference type="ARBA" id="ARBA00023145"/>
    </source>
</evidence>
<keyword evidence="3 13" id="KW-0479">Metal-binding</keyword>
<dbReference type="InterPro" id="IPR033739">
    <property type="entry name" value="M10A_MMP"/>
</dbReference>
<keyword evidence="5" id="KW-0677">Repeat</keyword>
<feature type="repeat" description="Hemopexin" evidence="17">
    <location>
        <begin position="383"/>
        <end position="428"/>
    </location>
</feature>
<dbReference type="InterPro" id="IPR006026">
    <property type="entry name" value="Peptidase_Metallo"/>
</dbReference>
<dbReference type="PROSITE" id="PS51642">
    <property type="entry name" value="HEMOPEXIN_2"/>
    <property type="match status" value="3"/>
</dbReference>
<evidence type="ECO:0000256" key="11">
    <source>
        <dbReference type="ARBA" id="ARBA00023157"/>
    </source>
</evidence>
<dbReference type="InterPro" id="IPR024079">
    <property type="entry name" value="MetalloPept_cat_dom_sf"/>
</dbReference>
<evidence type="ECO:0000256" key="19">
    <source>
        <dbReference type="SAM" id="Phobius"/>
    </source>
</evidence>
<dbReference type="CDD" id="cd04278">
    <property type="entry name" value="ZnMc_MMP"/>
    <property type="match status" value="1"/>
</dbReference>
<evidence type="ECO:0000256" key="2">
    <source>
        <dbReference type="ARBA" id="ARBA00022670"/>
    </source>
</evidence>
<feature type="binding site" evidence="14">
    <location>
        <position position="387"/>
    </location>
    <ligand>
        <name>Ca(2+)</name>
        <dbReference type="ChEBI" id="CHEBI:29108"/>
        <label>4</label>
    </ligand>
</feature>
<feature type="active site" evidence="12">
    <location>
        <position position="264"/>
    </location>
</feature>
<dbReference type="FunFam" id="3.40.390.10:FF:000022">
    <property type="entry name" value="Matrix metalloproteinase 1, isoform C"/>
    <property type="match status" value="1"/>
</dbReference>
<keyword evidence="8 14" id="KW-0106">Calcium</keyword>